<dbReference type="GO" id="GO:0009055">
    <property type="term" value="F:electron transfer activity"/>
    <property type="evidence" value="ECO:0007669"/>
    <property type="project" value="InterPro"/>
</dbReference>
<evidence type="ECO:0008006" key="3">
    <source>
        <dbReference type="Google" id="ProtNLM"/>
    </source>
</evidence>
<reference evidence="1" key="1">
    <citation type="submission" date="2021-11" db="EMBL/GenBank/DDBJ databases">
        <title>BS-T2-15 a new species belonging to the Comamonadaceae family isolated from the soil of a French oak forest.</title>
        <authorList>
            <person name="Mieszkin S."/>
            <person name="Alain K."/>
        </authorList>
    </citation>
    <scope>NUCLEOTIDE SEQUENCE</scope>
    <source>
        <strain evidence="1">BS-T2-15</strain>
    </source>
</reference>
<dbReference type="EMBL" id="JAJLJH010000001">
    <property type="protein sequence ID" value="MCK9684095.1"/>
    <property type="molecule type" value="Genomic_DNA"/>
</dbReference>
<gene>
    <name evidence="1" type="ORF">LPC04_00055</name>
</gene>
<comment type="caution">
    <text evidence="1">The sequence shown here is derived from an EMBL/GenBank/DDBJ whole genome shotgun (WGS) entry which is preliminary data.</text>
</comment>
<dbReference type="Proteomes" id="UP001139353">
    <property type="component" value="Unassembled WGS sequence"/>
</dbReference>
<evidence type="ECO:0000313" key="1">
    <source>
        <dbReference type="EMBL" id="MCK9684095.1"/>
    </source>
</evidence>
<sequence length="161" mass="17443">MPLFAAHSDDSKHVRRQGIRRCWLVMLFPMALANAQPDGRQELALTATEADYVRAGMRDHVVDIQALLAGLANNDIEGALRAARSAGTRSLDADPNRPTTLGPKLPAAWKGMLQARMRGFDQVAQDIASRAEMPRTLHDLSTAMATCVGCHASFKLVVVAP</sequence>
<organism evidence="1 2">
    <name type="scientific">Scleromatobacter humisilvae</name>
    <dbReference type="NCBI Taxonomy" id="2897159"/>
    <lineage>
        <taxon>Bacteria</taxon>
        <taxon>Pseudomonadati</taxon>
        <taxon>Pseudomonadota</taxon>
        <taxon>Betaproteobacteria</taxon>
        <taxon>Burkholderiales</taxon>
        <taxon>Sphaerotilaceae</taxon>
        <taxon>Scleromatobacter</taxon>
    </lineage>
</organism>
<dbReference type="AlphaFoldDB" id="A0A9X2C0N5"/>
<dbReference type="GO" id="GO:0020037">
    <property type="term" value="F:heme binding"/>
    <property type="evidence" value="ECO:0007669"/>
    <property type="project" value="InterPro"/>
</dbReference>
<dbReference type="InterPro" id="IPR010980">
    <property type="entry name" value="Cyt_c/b562"/>
</dbReference>
<dbReference type="RefSeq" id="WP_275680128.1">
    <property type="nucleotide sequence ID" value="NZ_JAJLJH010000001.1"/>
</dbReference>
<accession>A0A9X2C0N5</accession>
<proteinExistence type="predicted"/>
<evidence type="ECO:0000313" key="2">
    <source>
        <dbReference type="Proteomes" id="UP001139353"/>
    </source>
</evidence>
<dbReference type="GO" id="GO:0022900">
    <property type="term" value="P:electron transport chain"/>
    <property type="evidence" value="ECO:0007669"/>
    <property type="project" value="InterPro"/>
</dbReference>
<dbReference type="GO" id="GO:0005506">
    <property type="term" value="F:iron ion binding"/>
    <property type="evidence" value="ECO:0007669"/>
    <property type="project" value="InterPro"/>
</dbReference>
<protein>
    <recommendedName>
        <fullName evidence="3">Cytochrome C</fullName>
    </recommendedName>
</protein>
<keyword evidence="2" id="KW-1185">Reference proteome</keyword>
<dbReference type="SUPFAM" id="SSF47175">
    <property type="entry name" value="Cytochromes"/>
    <property type="match status" value="1"/>
</dbReference>
<name>A0A9X2C0N5_9BURK</name>